<organism evidence="1 2">
    <name type="scientific">Achromobacter phage Mano</name>
    <dbReference type="NCBI Taxonomy" id="2767570"/>
    <lineage>
        <taxon>Viruses</taxon>
        <taxon>Duplodnaviria</taxon>
        <taxon>Heunggongvirae</taxon>
        <taxon>Uroviricota</taxon>
        <taxon>Caudoviricetes</taxon>
        <taxon>Manovirus</taxon>
        <taxon>Manovirus Mano</taxon>
    </lineage>
</organism>
<name>A0A7L8G6A5_9CAUD</name>
<reference evidence="1 2" key="1">
    <citation type="submission" date="2020-07" db="EMBL/GenBank/DDBJ databases">
        <title>Complete genome sequence of Achromobacter sp. phage Mano.</title>
        <authorList>
            <person name="Bartz M.L."/>
            <person name="Yao G.W."/>
            <person name="Le T."/>
            <person name="Gonzalez C."/>
            <person name="Young R."/>
            <person name="Liu M."/>
        </authorList>
    </citation>
    <scope>NUCLEOTIDE SEQUENCE [LARGE SCALE GENOMIC DNA]</scope>
</reference>
<proteinExistence type="predicted"/>
<accession>A0A7L8G6A5</accession>
<evidence type="ECO:0000313" key="1">
    <source>
        <dbReference type="EMBL" id="QOE32763.1"/>
    </source>
</evidence>
<dbReference type="Proteomes" id="UP000516893">
    <property type="component" value="Segment"/>
</dbReference>
<keyword evidence="2" id="KW-1185">Reference proteome</keyword>
<gene>
    <name evidence="1" type="ORF">CPT_Mano_031</name>
</gene>
<sequence>MIAKELHTGVLLDAPGYEKLAGVFGRAFHQAAYGKGKERHANAQPFHEQVMQTGAQRFGTGALLFQAFKKSEESQRLPHDRAVAELLGAMVYLAGAVIALERQHQTQVPANDNVPQPAFGQTCCKESGGCCTECPRNG</sequence>
<evidence type="ECO:0000313" key="2">
    <source>
        <dbReference type="Proteomes" id="UP000516893"/>
    </source>
</evidence>
<protein>
    <submittedName>
        <fullName evidence="1">Uncharacterized protein</fullName>
    </submittedName>
</protein>
<dbReference type="EMBL" id="MT708550">
    <property type="protein sequence ID" value="QOE32763.1"/>
    <property type="molecule type" value="Genomic_DNA"/>
</dbReference>